<proteinExistence type="predicted"/>
<reference evidence="2 3" key="1">
    <citation type="submission" date="2020-10" db="EMBL/GenBank/DDBJ databases">
        <title>The Coptis chinensis genome and diversification of protoberbering-type alkaloids.</title>
        <authorList>
            <person name="Wang B."/>
            <person name="Shu S."/>
            <person name="Song C."/>
            <person name="Liu Y."/>
        </authorList>
    </citation>
    <scope>NUCLEOTIDE SEQUENCE [LARGE SCALE GENOMIC DNA]</scope>
    <source>
        <strain evidence="2">HL-2020</strain>
        <tissue evidence="2">Leaf</tissue>
    </source>
</reference>
<organism evidence="2 3">
    <name type="scientific">Coptis chinensis</name>
    <dbReference type="NCBI Taxonomy" id="261450"/>
    <lineage>
        <taxon>Eukaryota</taxon>
        <taxon>Viridiplantae</taxon>
        <taxon>Streptophyta</taxon>
        <taxon>Embryophyta</taxon>
        <taxon>Tracheophyta</taxon>
        <taxon>Spermatophyta</taxon>
        <taxon>Magnoliopsida</taxon>
        <taxon>Ranunculales</taxon>
        <taxon>Ranunculaceae</taxon>
        <taxon>Coptidoideae</taxon>
        <taxon>Coptis</taxon>
    </lineage>
</organism>
<sequence length="117" mass="13786">MDFVVRPLSKINLEEIRARAGQIVSDQRRLRVSKNLQNLKSRNKRPLQAMKGEDVKVELPVEYIFNSLRTIEIRNSNGVELELNCLKYFLERVILLKEMIITTAKQGRKRLTEFRET</sequence>
<comment type="caution">
    <text evidence="2">The sequence shown here is derived from an EMBL/GenBank/DDBJ whole genome shotgun (WGS) entry which is preliminary data.</text>
</comment>
<dbReference type="OrthoDB" id="1724603at2759"/>
<name>A0A835I6B4_9MAGN</name>
<dbReference type="Proteomes" id="UP000631114">
    <property type="component" value="Unassembled WGS sequence"/>
</dbReference>
<evidence type="ECO:0000259" key="1">
    <source>
        <dbReference type="Pfam" id="PF08387"/>
    </source>
</evidence>
<evidence type="ECO:0000313" key="2">
    <source>
        <dbReference type="EMBL" id="KAF9612375.1"/>
    </source>
</evidence>
<gene>
    <name evidence="2" type="ORF">IFM89_039202</name>
</gene>
<feature type="non-terminal residue" evidence="2">
    <location>
        <position position="117"/>
    </location>
</feature>
<dbReference type="EMBL" id="JADFTS010000004">
    <property type="protein sequence ID" value="KAF9612375.1"/>
    <property type="molecule type" value="Genomic_DNA"/>
</dbReference>
<accession>A0A835I6B4</accession>
<keyword evidence="3" id="KW-1185">Reference proteome</keyword>
<evidence type="ECO:0000313" key="3">
    <source>
        <dbReference type="Proteomes" id="UP000631114"/>
    </source>
</evidence>
<dbReference type="AlphaFoldDB" id="A0A835I6B4"/>
<dbReference type="Pfam" id="PF08387">
    <property type="entry name" value="FBD"/>
    <property type="match status" value="1"/>
</dbReference>
<protein>
    <recommendedName>
        <fullName evidence="1">FBD domain-containing protein</fullName>
    </recommendedName>
</protein>
<dbReference type="GO" id="GO:0032784">
    <property type="term" value="P:regulation of DNA-templated transcription elongation"/>
    <property type="evidence" value="ECO:0007669"/>
    <property type="project" value="InterPro"/>
</dbReference>
<dbReference type="InterPro" id="IPR044204">
    <property type="entry name" value="IWS1/2"/>
</dbReference>
<feature type="domain" description="FBD" evidence="1">
    <location>
        <begin position="62"/>
        <end position="101"/>
    </location>
</feature>
<dbReference type="GO" id="GO:0009742">
    <property type="term" value="P:brassinosteroid mediated signaling pathway"/>
    <property type="evidence" value="ECO:0007669"/>
    <property type="project" value="InterPro"/>
</dbReference>
<dbReference type="InterPro" id="IPR006566">
    <property type="entry name" value="FBD"/>
</dbReference>
<dbReference type="PANTHER" id="PTHR47350:SF4">
    <property type="entry name" value="PROTEIN IWS1 HOMOLOG 1"/>
    <property type="match status" value="1"/>
</dbReference>
<dbReference type="PANTHER" id="PTHR47350">
    <property type="entry name" value="PROTEIN IWS1 HOMOLOG 1"/>
    <property type="match status" value="1"/>
</dbReference>